<keyword evidence="3" id="KW-1185">Reference proteome</keyword>
<organism evidence="2 3">
    <name type="scientific">Flavobacterium arcticum</name>
    <dbReference type="NCBI Taxonomy" id="1784713"/>
    <lineage>
        <taxon>Bacteria</taxon>
        <taxon>Pseudomonadati</taxon>
        <taxon>Bacteroidota</taxon>
        <taxon>Flavobacteriia</taxon>
        <taxon>Flavobacteriales</taxon>
        <taxon>Flavobacteriaceae</taxon>
        <taxon>Flavobacterium</taxon>
    </lineage>
</organism>
<reference evidence="2 3" key="1">
    <citation type="submission" date="2018-07" db="EMBL/GenBank/DDBJ databases">
        <title>Complete genome sequence of Flavobacterium arcticum type strain SM1502T.</title>
        <authorList>
            <person name="Li Y."/>
            <person name="Li D.-D."/>
        </authorList>
    </citation>
    <scope>NUCLEOTIDE SEQUENCE [LARGE SCALE GENOMIC DNA]</scope>
    <source>
        <strain evidence="2 3">SM1502</strain>
    </source>
</reference>
<dbReference type="PANTHER" id="PTHR47406">
    <property type="entry name" value="COAGULATION FACTOR 5/8 TYPE, C-TERMINAL"/>
    <property type="match status" value="1"/>
</dbReference>
<dbReference type="EMBL" id="CP031188">
    <property type="protein sequence ID" value="AXG74403.1"/>
    <property type="molecule type" value="Genomic_DNA"/>
</dbReference>
<name>A0A345HCU3_9FLAO</name>
<evidence type="ECO:0000313" key="2">
    <source>
        <dbReference type="EMBL" id="AXG74403.1"/>
    </source>
</evidence>
<evidence type="ECO:0000313" key="3">
    <source>
        <dbReference type="Proteomes" id="UP000253951"/>
    </source>
</evidence>
<feature type="signal peptide" evidence="1">
    <location>
        <begin position="1"/>
        <end position="19"/>
    </location>
</feature>
<accession>A0A345HCU3</accession>
<dbReference type="InterPro" id="IPR032287">
    <property type="entry name" value="DUF4838"/>
</dbReference>
<dbReference type="PANTHER" id="PTHR47406:SF2">
    <property type="entry name" value="ALPHA GLUCURONIDASE N-TERMINAL DOMAIN-CONTAINING PROTEIN"/>
    <property type="match status" value="1"/>
</dbReference>
<dbReference type="AlphaFoldDB" id="A0A345HCU3"/>
<dbReference type="PROSITE" id="PS51257">
    <property type="entry name" value="PROKAR_LIPOPROTEIN"/>
    <property type="match status" value="1"/>
</dbReference>
<sequence length="710" mass="81628">MIKKLVIMMIILVSFGCDSNSQTFTVYEKDVVVPLVFVNDASLHPLAEDLCDFFEQAVGIRPIITSEVSSKDKVVIAIDILKKTDDNIDFTITHKKNTITIKARSIEALYNANRYFFANYVDVNQFSIKTIDAVDKIMIPNNMDYKHSNDFEYRESYFPDNFNKQYRRWNATHTLEEEWALWGHNINKVVRVTPAMLAEVDGEINEEQFCFSSPELETALRKFIKRQVRENHKQHKFMIMPNDNAIVCQCDKCIAQGNTKTNASPAVFTLLNKFAKDFPEQQFFSTAYITTQVPPDFKLEENAGIMISTMAFPKGVVIETSNKKDVVRNTFTKWKNVTNKIYLWDYAINFDNYYELYPTVSIAQQNLKFYKNLGVTGVFMQGSEDLYSVFTDLKCYLYAQLLQDVEVNVNKEIAFFFKNKYPAAVSSLLTDYYTSIERLSFQSKKAMDIYGGISAAKKKYLNDSEFNSFYDRLIKTTDTLSNTEVKTMQPLLLALTFQKLEILRTSPSIGDTGYATITTDNVAELKPEVEELLVRLKKLKDATGIDVYNESGFTLNNYIHYWDTYIVATTYKNMLFGKKVKVLSKLDEDYPDSTLLTDGAVGFNDYYNNWLLVTRDSLSIEIDAADVKGSNKVEMTFLNNARHKIYLPQRIEVVIDGKKYETEIKDTESAIYKVVIPITVNPEDTTILINVVKQSKYANKSIACDELYFK</sequence>
<dbReference type="Proteomes" id="UP000253951">
    <property type="component" value="Chromosome"/>
</dbReference>
<keyword evidence="1" id="KW-0732">Signal</keyword>
<dbReference type="OrthoDB" id="1099022at2"/>
<gene>
    <name evidence="2" type="ORF">DVK85_09220</name>
</gene>
<dbReference type="KEGG" id="fat:DVK85_09220"/>
<protein>
    <submittedName>
        <fullName evidence="2">DUF4838 domain-containing protein</fullName>
    </submittedName>
</protein>
<feature type="chain" id="PRO_5016807589" evidence="1">
    <location>
        <begin position="20"/>
        <end position="710"/>
    </location>
</feature>
<proteinExistence type="predicted"/>
<evidence type="ECO:0000256" key="1">
    <source>
        <dbReference type="SAM" id="SignalP"/>
    </source>
</evidence>
<dbReference type="Pfam" id="PF16126">
    <property type="entry name" value="DUF4838"/>
    <property type="match status" value="1"/>
</dbReference>